<evidence type="ECO:0000256" key="6">
    <source>
        <dbReference type="ARBA" id="ARBA00022694"/>
    </source>
</evidence>
<evidence type="ECO:0000259" key="12">
    <source>
        <dbReference type="PROSITE" id="PS51163"/>
    </source>
</evidence>
<keyword evidence="9" id="KW-0067">ATP-binding</keyword>
<dbReference type="SUPFAM" id="SSF55821">
    <property type="entry name" value="YrdC/RibB"/>
    <property type="match status" value="1"/>
</dbReference>
<evidence type="ECO:0000256" key="3">
    <source>
        <dbReference type="ARBA" id="ARBA00012584"/>
    </source>
</evidence>
<keyword evidence="8" id="KW-0547">Nucleotide-binding</keyword>
<dbReference type="InterPro" id="IPR050156">
    <property type="entry name" value="TC-AMP_synthase_SUA5"/>
</dbReference>
<sequence length="208" mass="23061">MYNVLDRGVNMIEYTKNQVHEVACAFNEHKIIALPTDTVYGVGVKYGNLDDLERLKRAKHRPETKPIPMMVSNIEQMKQVALVDERIEKIAAKFLPGALTLVVNVKENVDPAYTNGLSTIAIRIPDEKFILDVIDELNCPILVTSANQSGEKTALTSDDVYEQLPKIDGIVLGTCKALQASTIVDCTKEKLQVLRPGPISLEELESVQ</sequence>
<name>A0A395W9D0_9FIRM</name>
<comment type="similarity">
    <text evidence="2">Belongs to the SUA5 family.</text>
</comment>
<dbReference type="AlphaFoldDB" id="A0A395W9D0"/>
<evidence type="ECO:0000313" key="14">
    <source>
        <dbReference type="Proteomes" id="UP000265489"/>
    </source>
</evidence>
<keyword evidence="4" id="KW-0963">Cytoplasm</keyword>
<dbReference type="NCBIfam" id="TIGR00057">
    <property type="entry name" value="L-threonylcarbamoyladenylate synthase"/>
    <property type="match status" value="1"/>
</dbReference>
<dbReference type="GO" id="GO:0008033">
    <property type="term" value="P:tRNA processing"/>
    <property type="evidence" value="ECO:0007669"/>
    <property type="project" value="UniProtKB-KW"/>
</dbReference>
<reference evidence="13 14" key="1">
    <citation type="submission" date="2018-08" db="EMBL/GenBank/DDBJ databases">
        <title>A genome reference for cultivated species of the human gut microbiota.</title>
        <authorList>
            <person name="Zou Y."/>
            <person name="Xue W."/>
            <person name="Luo G."/>
        </authorList>
    </citation>
    <scope>NUCLEOTIDE SEQUENCE [LARGE SCALE GENOMIC DNA]</scope>
    <source>
        <strain evidence="13 14">AF15-20</strain>
    </source>
</reference>
<dbReference type="Gene3D" id="3.90.870.10">
    <property type="entry name" value="DHBP synthase"/>
    <property type="match status" value="1"/>
</dbReference>
<keyword evidence="5" id="KW-0808">Transferase</keyword>
<dbReference type="InterPro" id="IPR006070">
    <property type="entry name" value="Sua5-like_dom"/>
</dbReference>
<dbReference type="Proteomes" id="UP000265489">
    <property type="component" value="Unassembled WGS sequence"/>
</dbReference>
<evidence type="ECO:0000256" key="1">
    <source>
        <dbReference type="ARBA" id="ARBA00004496"/>
    </source>
</evidence>
<dbReference type="PANTHER" id="PTHR17490">
    <property type="entry name" value="SUA5"/>
    <property type="match status" value="1"/>
</dbReference>
<evidence type="ECO:0000256" key="11">
    <source>
        <dbReference type="ARBA" id="ARBA00048366"/>
    </source>
</evidence>
<comment type="caution">
    <text evidence="13">The sequence shown here is derived from an EMBL/GenBank/DDBJ whole genome shotgun (WGS) entry which is preliminary data.</text>
</comment>
<dbReference type="Pfam" id="PF01300">
    <property type="entry name" value="Sua5_yciO_yrdC"/>
    <property type="match status" value="1"/>
</dbReference>
<evidence type="ECO:0000313" key="13">
    <source>
        <dbReference type="EMBL" id="RGU90034.1"/>
    </source>
</evidence>
<accession>A0A395W9D0</accession>
<dbReference type="GO" id="GO:0005737">
    <property type="term" value="C:cytoplasm"/>
    <property type="evidence" value="ECO:0007669"/>
    <property type="project" value="UniProtKB-SubCell"/>
</dbReference>
<evidence type="ECO:0000256" key="7">
    <source>
        <dbReference type="ARBA" id="ARBA00022695"/>
    </source>
</evidence>
<dbReference type="GO" id="GO:0005524">
    <property type="term" value="F:ATP binding"/>
    <property type="evidence" value="ECO:0007669"/>
    <property type="project" value="UniProtKB-KW"/>
</dbReference>
<keyword evidence="7" id="KW-0548">Nucleotidyltransferase</keyword>
<dbReference type="GO" id="GO:0000049">
    <property type="term" value="F:tRNA binding"/>
    <property type="evidence" value="ECO:0007669"/>
    <property type="project" value="TreeGrafter"/>
</dbReference>
<comment type="subcellular location">
    <subcellularLocation>
        <location evidence="1">Cytoplasm</location>
    </subcellularLocation>
</comment>
<dbReference type="GO" id="GO:0003725">
    <property type="term" value="F:double-stranded RNA binding"/>
    <property type="evidence" value="ECO:0007669"/>
    <property type="project" value="InterPro"/>
</dbReference>
<dbReference type="InterPro" id="IPR017945">
    <property type="entry name" value="DHBP_synth_RibB-like_a/b_dom"/>
</dbReference>
<dbReference type="PROSITE" id="PS51163">
    <property type="entry name" value="YRDC"/>
    <property type="match status" value="1"/>
</dbReference>
<protein>
    <recommendedName>
        <fullName evidence="10">L-threonylcarbamoyladenylate synthase</fullName>
        <ecNumber evidence="3">2.7.7.87</ecNumber>
    </recommendedName>
    <alternativeName>
        <fullName evidence="10">L-threonylcarbamoyladenylate synthase</fullName>
    </alternativeName>
</protein>
<evidence type="ECO:0000256" key="4">
    <source>
        <dbReference type="ARBA" id="ARBA00022490"/>
    </source>
</evidence>
<comment type="catalytic activity">
    <reaction evidence="11">
        <text>L-threonine + hydrogencarbonate + ATP = L-threonylcarbamoyladenylate + diphosphate + H2O</text>
        <dbReference type="Rhea" id="RHEA:36407"/>
        <dbReference type="ChEBI" id="CHEBI:15377"/>
        <dbReference type="ChEBI" id="CHEBI:17544"/>
        <dbReference type="ChEBI" id="CHEBI:30616"/>
        <dbReference type="ChEBI" id="CHEBI:33019"/>
        <dbReference type="ChEBI" id="CHEBI:57926"/>
        <dbReference type="ChEBI" id="CHEBI:73682"/>
        <dbReference type="EC" id="2.7.7.87"/>
    </reaction>
</comment>
<keyword evidence="6" id="KW-0819">tRNA processing</keyword>
<proteinExistence type="inferred from homology"/>
<dbReference type="EC" id="2.7.7.87" evidence="3"/>
<gene>
    <name evidence="13" type="ORF">DWW32_09530</name>
</gene>
<feature type="domain" description="YrdC-like" evidence="12">
    <location>
        <begin position="16"/>
        <end position="199"/>
    </location>
</feature>
<dbReference type="GO" id="GO:0061710">
    <property type="term" value="F:L-threonylcarbamoyladenylate synthase"/>
    <property type="evidence" value="ECO:0007669"/>
    <property type="project" value="UniProtKB-EC"/>
</dbReference>
<dbReference type="PANTHER" id="PTHR17490:SF16">
    <property type="entry name" value="THREONYLCARBAMOYL-AMP SYNTHASE"/>
    <property type="match status" value="1"/>
</dbReference>
<dbReference type="GO" id="GO:0006450">
    <property type="term" value="P:regulation of translational fidelity"/>
    <property type="evidence" value="ECO:0007669"/>
    <property type="project" value="TreeGrafter"/>
</dbReference>
<evidence type="ECO:0000256" key="2">
    <source>
        <dbReference type="ARBA" id="ARBA00007663"/>
    </source>
</evidence>
<organism evidence="13 14">
    <name type="scientific">Holdemanella biformis</name>
    <dbReference type="NCBI Taxonomy" id="1735"/>
    <lineage>
        <taxon>Bacteria</taxon>
        <taxon>Bacillati</taxon>
        <taxon>Bacillota</taxon>
        <taxon>Erysipelotrichia</taxon>
        <taxon>Erysipelotrichales</taxon>
        <taxon>Erysipelotrichaceae</taxon>
        <taxon>Holdemanella</taxon>
    </lineage>
</organism>
<evidence type="ECO:0000256" key="9">
    <source>
        <dbReference type="ARBA" id="ARBA00022840"/>
    </source>
</evidence>
<dbReference type="EMBL" id="QRYQ01000020">
    <property type="protein sequence ID" value="RGU90034.1"/>
    <property type="molecule type" value="Genomic_DNA"/>
</dbReference>
<evidence type="ECO:0000256" key="5">
    <source>
        <dbReference type="ARBA" id="ARBA00022679"/>
    </source>
</evidence>
<evidence type="ECO:0000256" key="8">
    <source>
        <dbReference type="ARBA" id="ARBA00022741"/>
    </source>
</evidence>
<evidence type="ECO:0000256" key="10">
    <source>
        <dbReference type="ARBA" id="ARBA00029774"/>
    </source>
</evidence>